<dbReference type="RefSeq" id="WP_192732625.1">
    <property type="nucleotide sequence ID" value="NZ_BAAAVL010000004.1"/>
</dbReference>
<dbReference type="Pfam" id="PF02104">
    <property type="entry name" value="SURF1"/>
    <property type="match status" value="1"/>
</dbReference>
<comment type="subcellular location">
    <subcellularLocation>
        <location evidence="6">Cell membrane</location>
        <topology evidence="6">Multi-pass membrane protein</topology>
    </subcellularLocation>
    <subcellularLocation>
        <location evidence="1">Membrane</location>
    </subcellularLocation>
</comment>
<evidence type="ECO:0000313" key="8">
    <source>
        <dbReference type="Proteomes" id="UP000620262"/>
    </source>
</evidence>
<dbReference type="InterPro" id="IPR002994">
    <property type="entry name" value="Surf1/Shy1"/>
</dbReference>
<evidence type="ECO:0000256" key="1">
    <source>
        <dbReference type="ARBA" id="ARBA00004370"/>
    </source>
</evidence>
<dbReference type="InterPro" id="IPR045214">
    <property type="entry name" value="Surf1/Surf4"/>
</dbReference>
<gene>
    <name evidence="7" type="ORF">H4W29_006367</name>
</gene>
<reference evidence="7 8" key="1">
    <citation type="submission" date="2020-10" db="EMBL/GenBank/DDBJ databases">
        <title>Sequencing the genomes of 1000 actinobacteria strains.</title>
        <authorList>
            <person name="Klenk H.-P."/>
        </authorList>
    </citation>
    <scope>NUCLEOTIDE SEQUENCE [LARGE SCALE GENOMIC DNA]</scope>
    <source>
        <strain evidence="7 8">DSM 7307</strain>
    </source>
</reference>
<dbReference type="EMBL" id="JADBEC010000002">
    <property type="protein sequence ID" value="MBE1509122.1"/>
    <property type="molecule type" value="Genomic_DNA"/>
</dbReference>
<evidence type="ECO:0000313" key="7">
    <source>
        <dbReference type="EMBL" id="MBE1509122.1"/>
    </source>
</evidence>
<comment type="caution">
    <text evidence="7">The sequence shown here is derived from an EMBL/GenBank/DDBJ whole genome shotgun (WGS) entry which is preliminary data.</text>
</comment>
<organism evidence="7 8">
    <name type="scientific">Rhizobium viscosum</name>
    <name type="common">Arthrobacter viscosus</name>
    <dbReference type="NCBI Taxonomy" id="1673"/>
    <lineage>
        <taxon>Bacteria</taxon>
        <taxon>Pseudomonadati</taxon>
        <taxon>Pseudomonadota</taxon>
        <taxon>Alphaproteobacteria</taxon>
        <taxon>Hyphomicrobiales</taxon>
        <taxon>Rhizobiaceae</taxon>
        <taxon>Rhizobium/Agrobacterium group</taxon>
        <taxon>Rhizobium</taxon>
    </lineage>
</organism>
<comment type="similarity">
    <text evidence="2 6">Belongs to the SURF1 family.</text>
</comment>
<keyword evidence="8" id="KW-1185">Reference proteome</keyword>
<keyword evidence="3 6" id="KW-0812">Transmembrane</keyword>
<evidence type="ECO:0000256" key="6">
    <source>
        <dbReference type="RuleBase" id="RU363076"/>
    </source>
</evidence>
<proteinExistence type="inferred from homology"/>
<keyword evidence="6" id="KW-1003">Cell membrane</keyword>
<feature type="transmembrane region" description="Helical" evidence="6">
    <location>
        <begin position="221"/>
        <end position="242"/>
    </location>
</feature>
<sequence length="252" mass="27388">MTDISSDQQDRPRSAVTLAILGIGLLALVAALIALGTWQVYRLSWKLDLIARVDARVHAEPVTPPTRANWGKVNTADDEYRRVTATGTFENDKETLVAASTALGAGYWVMTPLRLADGSAISINRGFVPTDRRAPASQSQSQITGLTTVTGLMRMTEPKGILLRSNDPAADRWYSRDVSAIAEKRGIVDVAPFFIDADATPNAGGLPVGGLTVLDFPNNHLVYAITWYVLAIMVAGLLVYIVRNEVRLRRIS</sequence>
<name>A0ABR9J230_RHIVS</name>
<evidence type="ECO:0000256" key="2">
    <source>
        <dbReference type="ARBA" id="ARBA00007165"/>
    </source>
</evidence>
<keyword evidence="5 6" id="KW-0472">Membrane</keyword>
<accession>A0ABR9J230</accession>
<dbReference type="PANTHER" id="PTHR23427:SF2">
    <property type="entry name" value="SURFEIT LOCUS PROTEIN 1"/>
    <property type="match status" value="1"/>
</dbReference>
<dbReference type="Proteomes" id="UP000620262">
    <property type="component" value="Unassembled WGS sequence"/>
</dbReference>
<evidence type="ECO:0000256" key="4">
    <source>
        <dbReference type="ARBA" id="ARBA00022989"/>
    </source>
</evidence>
<keyword evidence="4 6" id="KW-1133">Transmembrane helix</keyword>
<evidence type="ECO:0000256" key="3">
    <source>
        <dbReference type="ARBA" id="ARBA00022692"/>
    </source>
</evidence>
<evidence type="ECO:0000256" key="5">
    <source>
        <dbReference type="ARBA" id="ARBA00023136"/>
    </source>
</evidence>
<protein>
    <recommendedName>
        <fullName evidence="6">SURF1-like protein</fullName>
    </recommendedName>
</protein>
<dbReference type="PANTHER" id="PTHR23427">
    <property type="entry name" value="SURFEIT LOCUS PROTEIN"/>
    <property type="match status" value="1"/>
</dbReference>
<feature type="transmembrane region" description="Helical" evidence="6">
    <location>
        <begin position="15"/>
        <end position="38"/>
    </location>
</feature>
<dbReference type="PROSITE" id="PS50895">
    <property type="entry name" value="SURF1"/>
    <property type="match status" value="1"/>
</dbReference>
<dbReference type="CDD" id="cd06662">
    <property type="entry name" value="SURF1"/>
    <property type="match status" value="1"/>
</dbReference>